<reference evidence="3 4" key="1">
    <citation type="submission" date="2019-03" db="EMBL/GenBank/DDBJ databases">
        <title>Genomic Encyclopedia of Type Strains, Phase IV (KMG-IV): sequencing the most valuable type-strain genomes for metagenomic binning, comparative biology and taxonomic classification.</title>
        <authorList>
            <person name="Goeker M."/>
        </authorList>
    </citation>
    <scope>NUCLEOTIDE SEQUENCE [LARGE SCALE GENOMIC DNA]</scope>
    <source>
        <strain evidence="3 4">DSM 19580</strain>
    </source>
</reference>
<evidence type="ECO:0000259" key="1">
    <source>
        <dbReference type="Pfam" id="PF04773"/>
    </source>
</evidence>
<proteinExistence type="predicted"/>
<comment type="caution">
    <text evidence="3">The sequence shown here is derived from an EMBL/GenBank/DDBJ whole genome shotgun (WGS) entry which is preliminary data.</text>
</comment>
<name>A0A4R3YMS1_9GAMM</name>
<dbReference type="EMBL" id="SMCR01000009">
    <property type="protein sequence ID" value="TCV93522.1"/>
    <property type="molecule type" value="Genomic_DNA"/>
</dbReference>
<dbReference type="PIRSF" id="PIRSF018266">
    <property type="entry name" value="FecR"/>
    <property type="match status" value="1"/>
</dbReference>
<evidence type="ECO:0000313" key="3">
    <source>
        <dbReference type="EMBL" id="TCV93522.1"/>
    </source>
</evidence>
<dbReference type="Pfam" id="PF16220">
    <property type="entry name" value="DUF4880"/>
    <property type="match status" value="1"/>
</dbReference>
<dbReference type="PANTHER" id="PTHR30273:SF2">
    <property type="entry name" value="PROTEIN FECR"/>
    <property type="match status" value="1"/>
</dbReference>
<feature type="domain" description="FecR N-terminal" evidence="2">
    <location>
        <begin position="14"/>
        <end position="55"/>
    </location>
</feature>
<dbReference type="AlphaFoldDB" id="A0A4R3YMS1"/>
<dbReference type="RefSeq" id="WP_407924227.1">
    <property type="nucleotide sequence ID" value="NZ_SMCR01000009.1"/>
</dbReference>
<dbReference type="InterPro" id="IPR006860">
    <property type="entry name" value="FecR"/>
</dbReference>
<keyword evidence="4" id="KW-1185">Reference proteome</keyword>
<dbReference type="Proteomes" id="UP000295719">
    <property type="component" value="Unassembled WGS sequence"/>
</dbReference>
<sequence>MIKSTACRPDSAAQKAIEWMVLLRSGEATEDDYLEYECWRYADARHDAACAKIESTLGKIQNLAQMMPQENMRQALMAPSSRRKFLQNTLGIASVAVVGSLALNQEYSLPYLLSDAHTQTAQRRRIELDDGSTLDMNARTALNIILDERMRDVELRTGGVIAKVAADDRPFRINTGIGHILSRQARFHVRQESGGIHLAVLDSVVKVTGLRGNSQLVKAGHGLWFNQHTFYPVAISPYAETAWTEGRLEVRDASLSSVIGSLKNYSQAVIRLDPSIAQLRVSGNFPLDDVPYALDALAQTMPIAITRTTDYWIHIKAADV</sequence>
<feature type="domain" description="FecR protein" evidence="1">
    <location>
        <begin position="116"/>
        <end position="205"/>
    </location>
</feature>
<dbReference type="Pfam" id="PF04773">
    <property type="entry name" value="FecR"/>
    <property type="match status" value="1"/>
</dbReference>
<evidence type="ECO:0000259" key="2">
    <source>
        <dbReference type="Pfam" id="PF16220"/>
    </source>
</evidence>
<dbReference type="Gene3D" id="3.55.50.30">
    <property type="match status" value="1"/>
</dbReference>
<dbReference type="GO" id="GO:0016989">
    <property type="term" value="F:sigma factor antagonist activity"/>
    <property type="evidence" value="ECO:0007669"/>
    <property type="project" value="TreeGrafter"/>
</dbReference>
<dbReference type="InterPro" id="IPR032623">
    <property type="entry name" value="FecR_N"/>
</dbReference>
<organism evidence="3 4">
    <name type="scientific">Biostraticola tofi</name>
    <dbReference type="NCBI Taxonomy" id="466109"/>
    <lineage>
        <taxon>Bacteria</taxon>
        <taxon>Pseudomonadati</taxon>
        <taxon>Pseudomonadota</taxon>
        <taxon>Gammaproteobacteria</taxon>
        <taxon>Enterobacterales</taxon>
        <taxon>Bruguierivoracaceae</taxon>
        <taxon>Biostraticola</taxon>
    </lineage>
</organism>
<dbReference type="InterPro" id="IPR012373">
    <property type="entry name" value="Ferrdict_sens_TM"/>
</dbReference>
<dbReference type="PANTHER" id="PTHR30273">
    <property type="entry name" value="PERIPLASMIC SIGNAL SENSOR AND SIGMA FACTOR ACTIVATOR FECR-RELATED"/>
    <property type="match status" value="1"/>
</dbReference>
<dbReference type="Gene3D" id="2.60.120.1440">
    <property type="match status" value="1"/>
</dbReference>
<protein>
    <submittedName>
        <fullName evidence="3">FecR family protein</fullName>
    </submittedName>
</protein>
<evidence type="ECO:0000313" key="4">
    <source>
        <dbReference type="Proteomes" id="UP000295719"/>
    </source>
</evidence>
<accession>A0A4R3YMS1</accession>
<gene>
    <name evidence="3" type="ORF">EDC52_10978</name>
</gene>